<accession>A0ABP9N132</accession>
<proteinExistence type="predicted"/>
<dbReference type="RefSeq" id="WP_345115200.1">
    <property type="nucleotide sequence ID" value="NZ_BAABIZ010000005.1"/>
</dbReference>
<comment type="caution">
    <text evidence="1">The sequence shown here is derived from an EMBL/GenBank/DDBJ whole genome shotgun (WGS) entry which is preliminary data.</text>
</comment>
<gene>
    <name evidence="1" type="ORF">GCM10023261_06730</name>
</gene>
<sequence>MAELINLRQFRKQKKRAEQAVHAEENRYRFGRTKAEKLFEQKESLKTQKFLDQNRLFNDEEE</sequence>
<keyword evidence="2" id="KW-1185">Reference proteome</keyword>
<protein>
    <recommendedName>
        <fullName evidence="3">DUF4169 domain-containing protein</fullName>
    </recommendedName>
</protein>
<dbReference type="EMBL" id="BAABIZ010000005">
    <property type="protein sequence ID" value="GAA5106397.1"/>
    <property type="molecule type" value="Genomic_DNA"/>
</dbReference>
<evidence type="ECO:0000313" key="2">
    <source>
        <dbReference type="Proteomes" id="UP001500864"/>
    </source>
</evidence>
<reference evidence="2" key="1">
    <citation type="journal article" date="2019" name="Int. J. Syst. Evol. Microbiol.">
        <title>The Global Catalogue of Microorganisms (GCM) 10K type strain sequencing project: providing services to taxonomists for standard genome sequencing and annotation.</title>
        <authorList>
            <consortium name="The Broad Institute Genomics Platform"/>
            <consortium name="The Broad Institute Genome Sequencing Center for Infectious Disease"/>
            <person name="Wu L."/>
            <person name="Ma J."/>
        </authorList>
    </citation>
    <scope>NUCLEOTIDE SEQUENCE [LARGE SCALE GENOMIC DNA]</scope>
    <source>
        <strain evidence="2">JCM 17712</strain>
    </source>
</reference>
<dbReference type="Pfam" id="PF13770">
    <property type="entry name" value="DUF4169"/>
    <property type="match status" value="1"/>
</dbReference>
<dbReference type="InterPro" id="IPR025227">
    <property type="entry name" value="DUF4169"/>
</dbReference>
<evidence type="ECO:0008006" key="3">
    <source>
        <dbReference type="Google" id="ProtNLM"/>
    </source>
</evidence>
<dbReference type="Proteomes" id="UP001500864">
    <property type="component" value="Unassembled WGS sequence"/>
</dbReference>
<name>A0ABP9N132_9HYPH</name>
<evidence type="ECO:0000313" key="1">
    <source>
        <dbReference type="EMBL" id="GAA5106397.1"/>
    </source>
</evidence>
<organism evidence="1 2">
    <name type="scientific">Bartonella jaculi</name>
    <dbReference type="NCBI Taxonomy" id="686226"/>
    <lineage>
        <taxon>Bacteria</taxon>
        <taxon>Pseudomonadati</taxon>
        <taxon>Pseudomonadota</taxon>
        <taxon>Alphaproteobacteria</taxon>
        <taxon>Hyphomicrobiales</taxon>
        <taxon>Bartonellaceae</taxon>
        <taxon>Bartonella</taxon>
    </lineage>
</organism>